<dbReference type="InterPro" id="IPR050481">
    <property type="entry name" value="UDP-glycosyltransf_plant"/>
</dbReference>
<dbReference type="AlphaFoldDB" id="A0A6A6L295"/>
<organism evidence="2 3">
    <name type="scientific">Hevea brasiliensis</name>
    <name type="common">Para rubber tree</name>
    <name type="synonym">Siphonia brasiliensis</name>
    <dbReference type="NCBI Taxonomy" id="3981"/>
    <lineage>
        <taxon>Eukaryota</taxon>
        <taxon>Viridiplantae</taxon>
        <taxon>Streptophyta</taxon>
        <taxon>Embryophyta</taxon>
        <taxon>Tracheophyta</taxon>
        <taxon>Spermatophyta</taxon>
        <taxon>Magnoliopsida</taxon>
        <taxon>eudicotyledons</taxon>
        <taxon>Gunneridae</taxon>
        <taxon>Pentapetalae</taxon>
        <taxon>rosids</taxon>
        <taxon>fabids</taxon>
        <taxon>Malpighiales</taxon>
        <taxon>Euphorbiaceae</taxon>
        <taxon>Crotonoideae</taxon>
        <taxon>Micrandreae</taxon>
        <taxon>Hevea</taxon>
    </lineage>
</organism>
<dbReference type="GO" id="GO:0035251">
    <property type="term" value="F:UDP-glucosyltransferase activity"/>
    <property type="evidence" value="ECO:0007669"/>
    <property type="project" value="InterPro"/>
</dbReference>
<reference evidence="2 3" key="1">
    <citation type="journal article" date="2020" name="Mol. Plant">
        <title>The Chromosome-Based Rubber Tree Genome Provides New Insights into Spurge Genome Evolution and Rubber Biosynthesis.</title>
        <authorList>
            <person name="Liu J."/>
            <person name="Shi C."/>
            <person name="Shi C.C."/>
            <person name="Li W."/>
            <person name="Zhang Q.J."/>
            <person name="Zhang Y."/>
            <person name="Li K."/>
            <person name="Lu H.F."/>
            <person name="Shi C."/>
            <person name="Zhu S.T."/>
            <person name="Xiao Z.Y."/>
            <person name="Nan H."/>
            <person name="Yue Y."/>
            <person name="Zhu X.G."/>
            <person name="Wu Y."/>
            <person name="Hong X.N."/>
            <person name="Fan G.Y."/>
            <person name="Tong Y."/>
            <person name="Zhang D."/>
            <person name="Mao C.L."/>
            <person name="Liu Y.L."/>
            <person name="Hao S.J."/>
            <person name="Liu W.Q."/>
            <person name="Lv M.Q."/>
            <person name="Zhang H.B."/>
            <person name="Liu Y."/>
            <person name="Hu-Tang G.R."/>
            <person name="Wang J.P."/>
            <person name="Wang J.H."/>
            <person name="Sun Y.H."/>
            <person name="Ni S.B."/>
            <person name="Chen W.B."/>
            <person name="Zhang X.C."/>
            <person name="Jiao Y.N."/>
            <person name="Eichler E.E."/>
            <person name="Li G.H."/>
            <person name="Liu X."/>
            <person name="Gao L.Z."/>
        </authorList>
    </citation>
    <scope>NUCLEOTIDE SEQUENCE [LARGE SCALE GENOMIC DNA]</scope>
    <source>
        <strain evidence="3">cv. GT1</strain>
        <tissue evidence="2">Leaf</tissue>
    </source>
</reference>
<evidence type="ECO:0000313" key="3">
    <source>
        <dbReference type="Proteomes" id="UP000467840"/>
    </source>
</evidence>
<sequence length="226" mass="25665">MEKAQLVFVPASGMGHLVSALEVAKLLLTVSPALHHCPYPQSFFCQLKSSNYVELQKASSSTISNRLRFIDLPKDETELFNFSSFIERQKPHVKEAGLKITQSESSKIRDEENFNPTEFKGSTAELPVPTLVNPFPARIMPSAMLSKEWLPPILDTQEEQQFNAFEMVIDLGLAVEIRMDYRNDGGVIAYSNEIERGIKCLMEYDNEKRKKVKEMSERSRMALMNG</sequence>
<dbReference type="PANTHER" id="PTHR48048">
    <property type="entry name" value="GLYCOSYLTRANSFERASE"/>
    <property type="match status" value="1"/>
</dbReference>
<dbReference type="PANTHER" id="PTHR48048:SF45">
    <property type="entry name" value="GLYCOSYLTRANSFERASE"/>
    <property type="match status" value="1"/>
</dbReference>
<dbReference type="Gene3D" id="3.40.50.2000">
    <property type="entry name" value="Glycogen Phosphorylase B"/>
    <property type="match status" value="2"/>
</dbReference>
<evidence type="ECO:0000256" key="1">
    <source>
        <dbReference type="ARBA" id="ARBA00009995"/>
    </source>
</evidence>
<dbReference type="Proteomes" id="UP000467840">
    <property type="component" value="Chromosome 7"/>
</dbReference>
<gene>
    <name evidence="2" type="ORF">GH714_004965</name>
</gene>
<protein>
    <recommendedName>
        <fullName evidence="4">Anthocyanidin 3-O-glucosyltransferase</fullName>
    </recommendedName>
</protein>
<proteinExistence type="inferred from homology"/>
<comment type="similarity">
    <text evidence="1">Belongs to the UDP-glycosyltransferase family.</text>
</comment>
<accession>A0A6A6L295</accession>
<keyword evidence="3" id="KW-1185">Reference proteome</keyword>
<evidence type="ECO:0008006" key="4">
    <source>
        <dbReference type="Google" id="ProtNLM"/>
    </source>
</evidence>
<evidence type="ECO:0000313" key="2">
    <source>
        <dbReference type="EMBL" id="KAF2293809.1"/>
    </source>
</evidence>
<dbReference type="EMBL" id="JAAGAX010000013">
    <property type="protein sequence ID" value="KAF2293809.1"/>
    <property type="molecule type" value="Genomic_DNA"/>
</dbReference>
<dbReference type="SUPFAM" id="SSF53756">
    <property type="entry name" value="UDP-Glycosyltransferase/glycogen phosphorylase"/>
    <property type="match status" value="1"/>
</dbReference>
<name>A0A6A6L295_HEVBR</name>
<comment type="caution">
    <text evidence="2">The sequence shown here is derived from an EMBL/GenBank/DDBJ whole genome shotgun (WGS) entry which is preliminary data.</text>
</comment>